<feature type="region of interest" description="Disordered" evidence="1">
    <location>
        <begin position="94"/>
        <end position="131"/>
    </location>
</feature>
<keyword evidence="3" id="KW-1185">Reference proteome</keyword>
<name>A0AAD4T228_9MAGN</name>
<organism evidence="2 3">
    <name type="scientific">Papaver atlanticum</name>
    <dbReference type="NCBI Taxonomy" id="357466"/>
    <lineage>
        <taxon>Eukaryota</taxon>
        <taxon>Viridiplantae</taxon>
        <taxon>Streptophyta</taxon>
        <taxon>Embryophyta</taxon>
        <taxon>Tracheophyta</taxon>
        <taxon>Spermatophyta</taxon>
        <taxon>Magnoliopsida</taxon>
        <taxon>Ranunculales</taxon>
        <taxon>Papaveraceae</taxon>
        <taxon>Papaveroideae</taxon>
        <taxon>Papaver</taxon>
    </lineage>
</organism>
<dbReference type="AlphaFoldDB" id="A0AAD4T228"/>
<proteinExistence type="predicted"/>
<protein>
    <submittedName>
        <fullName evidence="2">Uncharacterized protein</fullName>
    </submittedName>
</protein>
<evidence type="ECO:0000313" key="3">
    <source>
        <dbReference type="Proteomes" id="UP001202328"/>
    </source>
</evidence>
<feature type="non-terminal residue" evidence="2">
    <location>
        <position position="131"/>
    </location>
</feature>
<sequence length="131" mass="13227">MKTLSPGLKFPTATRVAGSTYSGGRLGRVYLNPINKGFAKSALVVKSSNMPIQPLIKTSRCLSKCYSISGGGGGAAQGETVTVNTPNVVVSPFMGKQKDPILDDGGSGFGGGKEPPPFYRGGGGGGGGFSL</sequence>
<evidence type="ECO:0000313" key="2">
    <source>
        <dbReference type="EMBL" id="KAI3932316.1"/>
    </source>
</evidence>
<comment type="caution">
    <text evidence="2">The sequence shown here is derived from an EMBL/GenBank/DDBJ whole genome shotgun (WGS) entry which is preliminary data.</text>
</comment>
<feature type="compositionally biased region" description="Gly residues" evidence="1">
    <location>
        <begin position="120"/>
        <end position="131"/>
    </location>
</feature>
<evidence type="ECO:0000256" key="1">
    <source>
        <dbReference type="SAM" id="MobiDB-lite"/>
    </source>
</evidence>
<dbReference type="Proteomes" id="UP001202328">
    <property type="component" value="Unassembled WGS sequence"/>
</dbReference>
<gene>
    <name evidence="2" type="ORF">MKW98_025036</name>
</gene>
<accession>A0AAD4T228</accession>
<reference evidence="2" key="1">
    <citation type="submission" date="2022-04" db="EMBL/GenBank/DDBJ databases">
        <title>A functionally conserved STORR gene fusion in Papaver species that diverged 16.8 million years ago.</title>
        <authorList>
            <person name="Catania T."/>
        </authorList>
    </citation>
    <scope>NUCLEOTIDE SEQUENCE</scope>
    <source>
        <strain evidence="2">S-188037</strain>
    </source>
</reference>
<dbReference type="EMBL" id="JAJJMB010007077">
    <property type="protein sequence ID" value="KAI3932316.1"/>
    <property type="molecule type" value="Genomic_DNA"/>
</dbReference>